<dbReference type="Proteomes" id="UP001054945">
    <property type="component" value="Unassembled WGS sequence"/>
</dbReference>
<evidence type="ECO:0000313" key="1">
    <source>
        <dbReference type="EMBL" id="GIX81213.1"/>
    </source>
</evidence>
<organism evidence="1 2">
    <name type="scientific">Caerostris extrusa</name>
    <name type="common">Bark spider</name>
    <name type="synonym">Caerostris bankana</name>
    <dbReference type="NCBI Taxonomy" id="172846"/>
    <lineage>
        <taxon>Eukaryota</taxon>
        <taxon>Metazoa</taxon>
        <taxon>Ecdysozoa</taxon>
        <taxon>Arthropoda</taxon>
        <taxon>Chelicerata</taxon>
        <taxon>Arachnida</taxon>
        <taxon>Araneae</taxon>
        <taxon>Araneomorphae</taxon>
        <taxon>Entelegynae</taxon>
        <taxon>Araneoidea</taxon>
        <taxon>Araneidae</taxon>
        <taxon>Caerostris</taxon>
    </lineage>
</organism>
<protein>
    <submittedName>
        <fullName evidence="1">Uncharacterized protein</fullName>
    </submittedName>
</protein>
<evidence type="ECO:0000313" key="2">
    <source>
        <dbReference type="Proteomes" id="UP001054945"/>
    </source>
</evidence>
<accession>A0AAV4NBG9</accession>
<comment type="caution">
    <text evidence="1">The sequence shown here is derived from an EMBL/GenBank/DDBJ whole genome shotgun (WGS) entry which is preliminary data.</text>
</comment>
<gene>
    <name evidence="1" type="ORF">CEXT_734891</name>
</gene>
<sequence>MCGSRPNYRGTSQYSLSSCYIPAKTNGCPFSTNRVWRYPISFRKIARHWSVSFAHCPANTRKSICKHNARREINSTRLLFLIFVDDSPIGEQRKLIHCKTGVKQGQ</sequence>
<dbReference type="AlphaFoldDB" id="A0AAV4NBG9"/>
<proteinExistence type="predicted"/>
<name>A0AAV4NBG9_CAEEX</name>
<reference evidence="1 2" key="1">
    <citation type="submission" date="2021-06" db="EMBL/GenBank/DDBJ databases">
        <title>Caerostris extrusa draft genome.</title>
        <authorList>
            <person name="Kono N."/>
            <person name="Arakawa K."/>
        </authorList>
    </citation>
    <scope>NUCLEOTIDE SEQUENCE [LARGE SCALE GENOMIC DNA]</scope>
</reference>
<dbReference type="EMBL" id="BPLR01020658">
    <property type="protein sequence ID" value="GIX81213.1"/>
    <property type="molecule type" value="Genomic_DNA"/>
</dbReference>
<keyword evidence="2" id="KW-1185">Reference proteome</keyword>